<evidence type="ECO:0000256" key="1">
    <source>
        <dbReference type="SAM" id="Coils"/>
    </source>
</evidence>
<name>A0A2I0T4Q2_LIMLA</name>
<dbReference type="GO" id="GO:0003779">
    <property type="term" value="F:actin binding"/>
    <property type="evidence" value="ECO:0007669"/>
    <property type="project" value="InterPro"/>
</dbReference>
<dbReference type="SUPFAM" id="SSF48678">
    <property type="entry name" value="Moesin tail domain"/>
    <property type="match status" value="1"/>
</dbReference>
<dbReference type="EMBL" id="KZ519252">
    <property type="protein sequence ID" value="PKU28773.1"/>
    <property type="molecule type" value="Genomic_DNA"/>
</dbReference>
<sequence length="101" mass="11586">MEKSKHLQEQLNELKTEIEALKLKERETALDILHNENTSRGNSKHNTIKKTLPASNESALLGRWRKEKVTIMPLELHSAEGGDQQKNYFCFGKGKRKERAG</sequence>
<protein>
    <recommendedName>
        <fullName evidence="3">Ezrin/radixin/moesin C-terminal domain-containing protein</fullName>
    </recommendedName>
</protein>
<feature type="domain" description="Ezrin/radixin/moesin C-terminal" evidence="3">
    <location>
        <begin position="1"/>
        <end position="51"/>
    </location>
</feature>
<feature type="coiled-coil region" evidence="1">
    <location>
        <begin position="4"/>
        <end position="31"/>
    </location>
</feature>
<feature type="region of interest" description="Disordered" evidence="2">
    <location>
        <begin position="34"/>
        <end position="54"/>
    </location>
</feature>
<proteinExistence type="predicted"/>
<dbReference type="Gene3D" id="6.10.360.10">
    <property type="match status" value="1"/>
</dbReference>
<dbReference type="InterPro" id="IPR008954">
    <property type="entry name" value="Moesin_tail_sf"/>
</dbReference>
<keyword evidence="1" id="KW-0175">Coiled coil</keyword>
<evidence type="ECO:0000313" key="4">
    <source>
        <dbReference type="EMBL" id="PKU28773.1"/>
    </source>
</evidence>
<reference evidence="5" key="2">
    <citation type="submission" date="2017-12" db="EMBL/GenBank/DDBJ databases">
        <title>Genome sequence of the Bar-tailed Godwit (Limosa lapponica baueri).</title>
        <authorList>
            <person name="Lima N.C.B."/>
            <person name="Parody-Merino A.M."/>
            <person name="Battley P.F."/>
            <person name="Fidler A.E."/>
            <person name="Prosdocimi F."/>
        </authorList>
    </citation>
    <scope>NUCLEOTIDE SEQUENCE [LARGE SCALE GENOMIC DNA]</scope>
</reference>
<keyword evidence="5" id="KW-1185">Reference proteome</keyword>
<evidence type="ECO:0000259" key="3">
    <source>
        <dbReference type="Pfam" id="PF00769"/>
    </source>
</evidence>
<gene>
    <name evidence="4" type="ORF">llap_20923</name>
</gene>
<accession>A0A2I0T4Q2</accession>
<evidence type="ECO:0000256" key="2">
    <source>
        <dbReference type="SAM" id="MobiDB-lite"/>
    </source>
</evidence>
<reference evidence="5" key="1">
    <citation type="submission" date="2017-11" db="EMBL/GenBank/DDBJ databases">
        <authorList>
            <person name="Lima N.C."/>
            <person name="Parody-Merino A.M."/>
            <person name="Battley P.F."/>
            <person name="Fidler A.E."/>
            <person name="Prosdocimi F."/>
        </authorList>
    </citation>
    <scope>NUCLEOTIDE SEQUENCE [LARGE SCALE GENOMIC DNA]</scope>
</reference>
<dbReference type="Proteomes" id="UP000233556">
    <property type="component" value="Unassembled WGS sequence"/>
</dbReference>
<evidence type="ECO:0000313" key="5">
    <source>
        <dbReference type="Proteomes" id="UP000233556"/>
    </source>
</evidence>
<dbReference type="Pfam" id="PF00769">
    <property type="entry name" value="ERM_C"/>
    <property type="match status" value="1"/>
</dbReference>
<organism evidence="4 5">
    <name type="scientific">Limosa lapponica baueri</name>
    <dbReference type="NCBI Taxonomy" id="1758121"/>
    <lineage>
        <taxon>Eukaryota</taxon>
        <taxon>Metazoa</taxon>
        <taxon>Chordata</taxon>
        <taxon>Craniata</taxon>
        <taxon>Vertebrata</taxon>
        <taxon>Euteleostomi</taxon>
        <taxon>Archelosauria</taxon>
        <taxon>Archosauria</taxon>
        <taxon>Dinosauria</taxon>
        <taxon>Saurischia</taxon>
        <taxon>Theropoda</taxon>
        <taxon>Coelurosauria</taxon>
        <taxon>Aves</taxon>
        <taxon>Neognathae</taxon>
        <taxon>Neoaves</taxon>
        <taxon>Charadriiformes</taxon>
        <taxon>Scolopacidae</taxon>
        <taxon>Limosa</taxon>
    </lineage>
</organism>
<dbReference type="AlphaFoldDB" id="A0A2I0T4Q2"/>
<dbReference type="InterPro" id="IPR011259">
    <property type="entry name" value="ERM_C_dom"/>
</dbReference>
<dbReference type="OrthoDB" id="9323935at2759"/>